<proteinExistence type="predicted"/>
<reference evidence="2 3" key="1">
    <citation type="submission" date="2014-12" db="EMBL/GenBank/DDBJ databases">
        <title>Genome sequencing of Photobacterium gaetbulicola AD005a.</title>
        <authorList>
            <person name="Adrian T.G.S."/>
            <person name="Chan K.G."/>
        </authorList>
    </citation>
    <scope>NUCLEOTIDE SEQUENCE [LARGE SCALE GENOMIC DNA]</scope>
    <source>
        <strain evidence="2 3">AD005a</strain>
    </source>
</reference>
<protein>
    <recommendedName>
        <fullName evidence="4">DUF2909 domain-containing protein</fullName>
    </recommendedName>
</protein>
<evidence type="ECO:0000313" key="2">
    <source>
        <dbReference type="EMBL" id="KHT65262.1"/>
    </source>
</evidence>
<dbReference type="InterPro" id="IPR021313">
    <property type="entry name" value="DUF2909"/>
</dbReference>
<keyword evidence="1" id="KW-1133">Transmembrane helix</keyword>
<evidence type="ECO:0000313" key="3">
    <source>
        <dbReference type="Proteomes" id="UP000031278"/>
    </source>
</evidence>
<gene>
    <name evidence="2" type="ORF">RJ45_01800</name>
</gene>
<dbReference type="Pfam" id="PF11137">
    <property type="entry name" value="DUF2909"/>
    <property type="match status" value="1"/>
</dbReference>
<evidence type="ECO:0000256" key="1">
    <source>
        <dbReference type="SAM" id="Phobius"/>
    </source>
</evidence>
<keyword evidence="1" id="KW-0812">Transmembrane</keyword>
<evidence type="ECO:0008006" key="4">
    <source>
        <dbReference type="Google" id="ProtNLM"/>
    </source>
</evidence>
<keyword evidence="1" id="KW-0472">Membrane</keyword>
<dbReference type="Proteomes" id="UP000031278">
    <property type="component" value="Unassembled WGS sequence"/>
</dbReference>
<comment type="caution">
    <text evidence="2">The sequence shown here is derived from an EMBL/GenBank/DDBJ whole genome shotgun (WGS) entry which is preliminary data.</text>
</comment>
<name>A0A0B9H8P8_9GAMM</name>
<sequence>MLLKALIVCLLIFIVLNLFRALPVMLKGKQDQPMSRHLGRRVLFSVFLFALLLIALASGYITPNPRPY</sequence>
<dbReference type="AlphaFoldDB" id="A0A0B9H8P8"/>
<organism evidence="2 3">
    <name type="scientific">Photobacterium gaetbulicola</name>
    <dbReference type="NCBI Taxonomy" id="1295392"/>
    <lineage>
        <taxon>Bacteria</taxon>
        <taxon>Pseudomonadati</taxon>
        <taxon>Pseudomonadota</taxon>
        <taxon>Gammaproteobacteria</taxon>
        <taxon>Vibrionales</taxon>
        <taxon>Vibrionaceae</taxon>
        <taxon>Photobacterium</taxon>
    </lineage>
</organism>
<accession>A0A0B9H8P8</accession>
<dbReference type="RefSeq" id="WP_039457142.1">
    <property type="nucleotide sequence ID" value="NZ_JWLZ01000015.1"/>
</dbReference>
<feature type="transmembrane region" description="Helical" evidence="1">
    <location>
        <begin position="45"/>
        <end position="62"/>
    </location>
</feature>
<dbReference type="EMBL" id="JWLZ01000015">
    <property type="protein sequence ID" value="KHT65262.1"/>
    <property type="molecule type" value="Genomic_DNA"/>
</dbReference>